<dbReference type="PANTHER" id="PTHR10362">
    <property type="entry name" value="HISTIDINE AMMONIA-LYASE"/>
    <property type="match status" value="1"/>
</dbReference>
<dbReference type="FunFam" id="1.10.275.10:FF:000005">
    <property type="entry name" value="Histidine ammonia-lyase"/>
    <property type="match status" value="1"/>
</dbReference>
<gene>
    <name evidence="2" type="ORF">BC792_10815</name>
</gene>
<dbReference type="SUPFAM" id="SSF48557">
    <property type="entry name" value="L-aspartase-like"/>
    <property type="match status" value="1"/>
</dbReference>
<dbReference type="EMBL" id="VNHX01000008">
    <property type="protein sequence ID" value="TYP95924.1"/>
    <property type="molecule type" value="Genomic_DNA"/>
</dbReference>
<dbReference type="InterPro" id="IPR001106">
    <property type="entry name" value="Aromatic_Lyase"/>
</dbReference>
<comment type="caution">
    <text evidence="2">The sequence shown here is derived from an EMBL/GenBank/DDBJ whole genome shotgun (WGS) entry which is preliminary data.</text>
</comment>
<protein>
    <submittedName>
        <fullName evidence="2">Histidine ammonia-lyase</fullName>
    </submittedName>
</protein>
<dbReference type="Pfam" id="PF00221">
    <property type="entry name" value="Lyase_aromatic"/>
    <property type="match status" value="1"/>
</dbReference>
<dbReference type="Proteomes" id="UP000325105">
    <property type="component" value="Unassembled WGS sequence"/>
</dbReference>
<dbReference type="GO" id="GO:0016841">
    <property type="term" value="F:ammonia-lyase activity"/>
    <property type="evidence" value="ECO:0007669"/>
    <property type="project" value="UniProtKB-ARBA"/>
</dbReference>
<reference evidence="2 3" key="1">
    <citation type="submission" date="2019-07" db="EMBL/GenBank/DDBJ databases">
        <title>Genomic Encyclopedia of Archaeal and Bacterial Type Strains, Phase II (KMG-II): from individual species to whole genera.</title>
        <authorList>
            <person name="Goeker M."/>
        </authorList>
    </citation>
    <scope>NUCLEOTIDE SEQUENCE [LARGE SCALE GENOMIC DNA]</scope>
    <source>
        <strain evidence="2 3">DSM 18850</strain>
    </source>
</reference>
<accession>A0A5S5DJY3</accession>
<proteinExistence type="predicted"/>
<dbReference type="CDD" id="cd00332">
    <property type="entry name" value="PAL-HAL"/>
    <property type="match status" value="1"/>
</dbReference>
<name>A0A5S5DJY3_9SPHI</name>
<evidence type="ECO:0000313" key="2">
    <source>
        <dbReference type="EMBL" id="TYP95924.1"/>
    </source>
</evidence>
<evidence type="ECO:0000313" key="3">
    <source>
        <dbReference type="Proteomes" id="UP000325105"/>
    </source>
</evidence>
<keyword evidence="3" id="KW-1185">Reference proteome</keyword>
<dbReference type="InterPro" id="IPR008948">
    <property type="entry name" value="L-Aspartase-like"/>
</dbReference>
<sequence>MVNLKLERETCKMISVDRKLTLSQFYEIIFNKQELEIEPDVLDTVEESHLFLRDFAQNKIIYGVNTGFGPMAQYRIRDEDRHQLQYNLIRSHAAGTGDLLPPIQVKAAMLTRLCNISKGKSGVHTSVINLLKELINREITPVIFAHGGVGASGDLVQLAHLALVLIGEGEVLFHGARRPTADVFAEQGLKPIEVVVREGLSLINGTSVMTGIGLVNYFYAKKLLAWSVWLSCAMNEIVKAHDDHYSITLNAVKLHRGQNEIAGRMRMHLEDSPLIKKREDDLYSGNNQEEIFKDKVQEYYSLRCVPQILGPVLETIEQVGRVLEDELNSVSDNPIISVEDKNVYHGGNFHGDYISLEMDKLKLAITRLTMLSERQLNYLMNTKINEILPPFVNMGKLGFNFGMQGAQFTATSTTAENQTLSTSMYVHSIPNNNDNQDIVSMGTNAAVLANKVLLNSFEVLAIQMISIAQAVDILSYQNFVSSKTKAVYDEVRRIVPAFSDDRPLYPVIQKVKEFLMR</sequence>
<organism evidence="2 3">
    <name type="scientific">Sphingobacterium allocomposti</name>
    <dbReference type="NCBI Taxonomy" id="415956"/>
    <lineage>
        <taxon>Bacteria</taxon>
        <taxon>Pseudomonadati</taxon>
        <taxon>Bacteroidota</taxon>
        <taxon>Sphingobacteriia</taxon>
        <taxon>Sphingobacteriales</taxon>
        <taxon>Sphingobacteriaceae</taxon>
        <taxon>Sphingobacterium</taxon>
    </lineage>
</organism>
<evidence type="ECO:0000256" key="1">
    <source>
        <dbReference type="ARBA" id="ARBA00023239"/>
    </source>
</evidence>
<keyword evidence="1 2" id="KW-0456">Lyase</keyword>
<dbReference type="Gene3D" id="1.10.275.10">
    <property type="entry name" value="Fumarase/aspartase (N-terminal domain)"/>
    <property type="match status" value="1"/>
</dbReference>
<dbReference type="Gene3D" id="1.20.200.10">
    <property type="entry name" value="Fumarase/aspartase (Central domain)"/>
    <property type="match status" value="1"/>
</dbReference>
<dbReference type="InterPro" id="IPR024083">
    <property type="entry name" value="Fumarase/histidase_N"/>
</dbReference>
<dbReference type="AlphaFoldDB" id="A0A5S5DJY3"/>